<dbReference type="GO" id="GO:0003700">
    <property type="term" value="F:DNA-binding transcription factor activity"/>
    <property type="evidence" value="ECO:0007669"/>
    <property type="project" value="InterPro"/>
</dbReference>
<dbReference type="InterPro" id="IPR036388">
    <property type="entry name" value="WH-like_DNA-bd_sf"/>
</dbReference>
<evidence type="ECO:0000313" key="6">
    <source>
        <dbReference type="Proteomes" id="UP000075806"/>
    </source>
</evidence>
<reference evidence="5" key="1">
    <citation type="submission" date="2016-02" db="EMBL/GenBank/DDBJ databases">
        <title>Genome sequence of Bacillus trypoxylicola KCTC 13244(T).</title>
        <authorList>
            <person name="Jeong H."/>
            <person name="Park S.-H."/>
            <person name="Choi S.-K."/>
        </authorList>
    </citation>
    <scope>NUCLEOTIDE SEQUENCE [LARGE SCALE GENOMIC DNA]</scope>
    <source>
        <strain evidence="5">KCTC 13244</strain>
    </source>
</reference>
<evidence type="ECO:0000259" key="4">
    <source>
        <dbReference type="PROSITE" id="PS50995"/>
    </source>
</evidence>
<dbReference type="STRING" id="519424.AZF04_16780"/>
<keyword evidence="6" id="KW-1185">Reference proteome</keyword>
<accession>A0A162ENU7</accession>
<dbReference type="Gene3D" id="1.10.10.10">
    <property type="entry name" value="Winged helix-like DNA-binding domain superfamily/Winged helix DNA-binding domain"/>
    <property type="match status" value="1"/>
</dbReference>
<dbReference type="PROSITE" id="PS50995">
    <property type="entry name" value="HTH_MARR_2"/>
    <property type="match status" value="1"/>
</dbReference>
<dbReference type="InterPro" id="IPR036390">
    <property type="entry name" value="WH_DNA-bd_sf"/>
</dbReference>
<dbReference type="Pfam" id="PF01047">
    <property type="entry name" value="MarR"/>
    <property type="match status" value="1"/>
</dbReference>
<evidence type="ECO:0000256" key="3">
    <source>
        <dbReference type="ARBA" id="ARBA00023163"/>
    </source>
</evidence>
<dbReference type="RefSeq" id="WP_061947908.1">
    <property type="nucleotide sequence ID" value="NZ_LTAO01000007.1"/>
</dbReference>
<dbReference type="EMBL" id="LTAO01000007">
    <property type="protein sequence ID" value="KYG33368.1"/>
    <property type="molecule type" value="Genomic_DNA"/>
</dbReference>
<evidence type="ECO:0000256" key="2">
    <source>
        <dbReference type="ARBA" id="ARBA00023125"/>
    </source>
</evidence>
<evidence type="ECO:0000313" key="5">
    <source>
        <dbReference type="EMBL" id="KYG33368.1"/>
    </source>
</evidence>
<dbReference type="SUPFAM" id="SSF46785">
    <property type="entry name" value="Winged helix' DNA-binding domain"/>
    <property type="match status" value="1"/>
</dbReference>
<evidence type="ECO:0000256" key="1">
    <source>
        <dbReference type="ARBA" id="ARBA00023015"/>
    </source>
</evidence>
<gene>
    <name evidence="5" type="ORF">AZF04_16780</name>
</gene>
<protein>
    <recommendedName>
        <fullName evidence="4">HTH marR-type domain-containing protein</fullName>
    </recommendedName>
</protein>
<dbReference type="OrthoDB" id="2366010at2"/>
<organism evidence="5 6">
    <name type="scientific">Alkalihalobacillus trypoxylicola</name>
    <dbReference type="NCBI Taxonomy" id="519424"/>
    <lineage>
        <taxon>Bacteria</taxon>
        <taxon>Bacillati</taxon>
        <taxon>Bacillota</taxon>
        <taxon>Bacilli</taxon>
        <taxon>Bacillales</taxon>
        <taxon>Bacillaceae</taxon>
        <taxon>Alkalihalobacillus</taxon>
    </lineage>
</organism>
<dbReference type="PRINTS" id="PR00598">
    <property type="entry name" value="HTHMARR"/>
</dbReference>
<dbReference type="InterPro" id="IPR011991">
    <property type="entry name" value="ArsR-like_HTH"/>
</dbReference>
<dbReference type="PANTHER" id="PTHR42756">
    <property type="entry name" value="TRANSCRIPTIONAL REGULATOR, MARR"/>
    <property type="match status" value="1"/>
</dbReference>
<keyword evidence="1" id="KW-0805">Transcription regulation</keyword>
<dbReference type="CDD" id="cd00090">
    <property type="entry name" value="HTH_ARSR"/>
    <property type="match status" value="1"/>
</dbReference>
<dbReference type="SMART" id="SM00347">
    <property type="entry name" value="HTH_MARR"/>
    <property type="match status" value="1"/>
</dbReference>
<comment type="caution">
    <text evidence="5">The sequence shown here is derived from an EMBL/GenBank/DDBJ whole genome shotgun (WGS) entry which is preliminary data.</text>
</comment>
<dbReference type="AlphaFoldDB" id="A0A162ENU7"/>
<dbReference type="GO" id="GO:0003677">
    <property type="term" value="F:DNA binding"/>
    <property type="evidence" value="ECO:0007669"/>
    <property type="project" value="UniProtKB-KW"/>
</dbReference>
<proteinExistence type="predicted"/>
<dbReference type="InterPro" id="IPR000835">
    <property type="entry name" value="HTH_MarR-typ"/>
</dbReference>
<keyword evidence="2" id="KW-0238">DNA-binding</keyword>
<sequence>MSDCLIKLNIFMKLQTVNKDLCSSFESCLGASPSRVEILHVLLEHDEILQSVLQKKVNIDPAAITRHLKQLETSGMITRYKKPNDQRSTWVKLDDVSKLEIQQSYKEKKKFIDEMFLHFSDKELKEFLSMLNKIEENVSQNH</sequence>
<dbReference type="PANTHER" id="PTHR42756:SF1">
    <property type="entry name" value="TRANSCRIPTIONAL REPRESSOR OF EMRAB OPERON"/>
    <property type="match status" value="1"/>
</dbReference>
<feature type="domain" description="HTH marR-type" evidence="4">
    <location>
        <begin position="7"/>
        <end position="136"/>
    </location>
</feature>
<dbReference type="Proteomes" id="UP000075806">
    <property type="component" value="Unassembled WGS sequence"/>
</dbReference>
<name>A0A162ENU7_9BACI</name>
<keyword evidence="3" id="KW-0804">Transcription</keyword>